<evidence type="ECO:0000313" key="2">
    <source>
        <dbReference type="Proteomes" id="UP000260005"/>
    </source>
</evidence>
<evidence type="ECO:0008006" key="3">
    <source>
        <dbReference type="Google" id="ProtNLM"/>
    </source>
</evidence>
<sequence length="335" mass="37562">MANTIDIFNVEPHKVSKDLKGYAVMFYGEPKSGKTTTATRFPKSLLLAFEKGYSAIPGVRALPINSWSEFKKVLRQLKTDQAKEMYDNIIIDTVDIAYGLCEKFIVNQHGASDIADQKKLPYGKGYQLVEKEFDEQLRSIMAEDYGLVMISHSQDKVFKDESGEEYNQIIPTLDKRGNKIITRMADIIGYSRAVNTEEGLETRLYMRGTPRFVAGSRFDSTPDYIVFNYDNLVGAISDAVSHLEQQFGVDSVTDNSSTVHKYNKIDTPIEELIETFNNLAGELMEANADFYGPRIRTIVNEALGHDNKVADATPEQAELVDLAITNLKDLAASQQ</sequence>
<keyword evidence="2" id="KW-1185">Reference proteome</keyword>
<name>A0A249XXG6_9CAUD</name>
<reference evidence="1 2" key="1">
    <citation type="submission" date="2017-04" db="EMBL/GenBank/DDBJ databases">
        <title>Complete Genome Sequence of Lytic Bacteriophage EF1 Infecting Enterococcus faecalis Isolates.</title>
        <authorList>
            <person name="Kim D."/>
            <person name="Kim Y.J."/>
            <person name="Han B.K."/>
            <person name="Kim H."/>
        </authorList>
    </citation>
    <scope>NUCLEOTIDE SEQUENCE [LARGE SCALE GENOMIC DNA]</scope>
</reference>
<organism evidence="1 2">
    <name type="scientific">Enterococcus phage EF1</name>
    <dbReference type="NCBI Taxonomy" id="2025813"/>
    <lineage>
        <taxon>Viruses</taxon>
        <taxon>Duplodnaviria</taxon>
        <taxon>Heunggongvirae</taxon>
        <taxon>Uroviricota</taxon>
        <taxon>Caudoviricetes</taxon>
    </lineage>
</organism>
<protein>
    <recommendedName>
        <fullName evidence="3">ATP-binding protein</fullName>
    </recommendedName>
</protein>
<accession>A0A249XXG6</accession>
<evidence type="ECO:0000313" key="1">
    <source>
        <dbReference type="EMBL" id="ASZ76670.1"/>
    </source>
</evidence>
<proteinExistence type="predicted"/>
<dbReference type="Pfam" id="PF13479">
    <property type="entry name" value="AAA_24"/>
    <property type="match status" value="1"/>
</dbReference>
<dbReference type="EMBL" id="MF001358">
    <property type="protein sequence ID" value="ASZ76670.1"/>
    <property type="molecule type" value="Genomic_DNA"/>
</dbReference>
<dbReference type="Proteomes" id="UP000260005">
    <property type="component" value="Segment"/>
</dbReference>